<evidence type="ECO:0008006" key="7">
    <source>
        <dbReference type="Google" id="ProtNLM"/>
    </source>
</evidence>
<dbReference type="InterPro" id="IPR018108">
    <property type="entry name" value="MCP_transmembrane"/>
</dbReference>
<dbReference type="AlphaFoldDB" id="A0A7S0R1S0"/>
<accession>A0A7S0R1S0</accession>
<evidence type="ECO:0000256" key="4">
    <source>
        <dbReference type="PROSITE-ProRule" id="PRU00282"/>
    </source>
</evidence>
<reference evidence="6" key="1">
    <citation type="submission" date="2021-01" db="EMBL/GenBank/DDBJ databases">
        <authorList>
            <person name="Corre E."/>
            <person name="Pelletier E."/>
            <person name="Niang G."/>
            <person name="Scheremetjew M."/>
            <person name="Finn R."/>
            <person name="Kale V."/>
            <person name="Holt S."/>
            <person name="Cochrane G."/>
            <person name="Meng A."/>
            <person name="Brown T."/>
            <person name="Cohen L."/>
        </authorList>
    </citation>
    <scope>NUCLEOTIDE SEQUENCE</scope>
    <source>
        <strain evidence="6">CCMP722</strain>
    </source>
</reference>
<evidence type="ECO:0000256" key="2">
    <source>
        <dbReference type="ARBA" id="ARBA00022692"/>
    </source>
</evidence>
<protein>
    <recommendedName>
        <fullName evidence="7">Mitochondrial carrier protein</fullName>
    </recommendedName>
</protein>
<evidence type="ECO:0000256" key="3">
    <source>
        <dbReference type="ARBA" id="ARBA00023136"/>
    </source>
</evidence>
<dbReference type="Pfam" id="PF00153">
    <property type="entry name" value="Mito_carr"/>
    <property type="match status" value="2"/>
</dbReference>
<dbReference type="PANTHER" id="PTHR46974">
    <property type="entry name" value="MITOCHONDRIAL GTP/GDP CARRIER PROTEIN 1"/>
    <property type="match status" value="1"/>
</dbReference>
<keyword evidence="3 4" id="KW-0472">Membrane</keyword>
<dbReference type="GO" id="GO:0005739">
    <property type="term" value="C:mitochondrion"/>
    <property type="evidence" value="ECO:0007669"/>
    <property type="project" value="TreeGrafter"/>
</dbReference>
<dbReference type="InterPro" id="IPR053042">
    <property type="entry name" value="Mito_GTP/GDP_Carrier"/>
</dbReference>
<gene>
    <name evidence="6" type="ORF">POBO1169_LOCUS7837</name>
</gene>
<dbReference type="GO" id="GO:0001409">
    <property type="term" value="F:guanine nucleotide transmembrane transporter activity"/>
    <property type="evidence" value="ECO:0007669"/>
    <property type="project" value="TreeGrafter"/>
</dbReference>
<evidence type="ECO:0000256" key="5">
    <source>
        <dbReference type="RuleBase" id="RU000488"/>
    </source>
</evidence>
<proteinExistence type="inferred from homology"/>
<comment type="subcellular location">
    <subcellularLocation>
        <location evidence="1">Membrane</location>
        <topology evidence="1">Multi-pass membrane protein</topology>
    </subcellularLocation>
</comment>
<comment type="similarity">
    <text evidence="5">Belongs to the mitochondrial carrier (TC 2.A.29) family.</text>
</comment>
<keyword evidence="2 4" id="KW-0812">Transmembrane</keyword>
<dbReference type="PROSITE" id="PS50920">
    <property type="entry name" value="SOLCAR"/>
    <property type="match status" value="2"/>
</dbReference>
<evidence type="ECO:0000256" key="1">
    <source>
        <dbReference type="ARBA" id="ARBA00004141"/>
    </source>
</evidence>
<dbReference type="SUPFAM" id="SSF103506">
    <property type="entry name" value="Mitochondrial carrier"/>
    <property type="match status" value="1"/>
</dbReference>
<dbReference type="InterPro" id="IPR023395">
    <property type="entry name" value="MCP_dom_sf"/>
</dbReference>
<dbReference type="EMBL" id="HBFA01015217">
    <property type="protein sequence ID" value="CAD8664576.1"/>
    <property type="molecule type" value="Transcribed_RNA"/>
</dbReference>
<evidence type="ECO:0000313" key="6">
    <source>
        <dbReference type="EMBL" id="CAD8664576.1"/>
    </source>
</evidence>
<feature type="repeat" description="Solcar" evidence="4">
    <location>
        <begin position="206"/>
        <end position="291"/>
    </location>
</feature>
<name>A0A7S0R1S0_9CHLO</name>
<organism evidence="6">
    <name type="scientific">Pyramimonas obovata</name>
    <dbReference type="NCBI Taxonomy" id="1411642"/>
    <lineage>
        <taxon>Eukaryota</taxon>
        <taxon>Viridiplantae</taxon>
        <taxon>Chlorophyta</taxon>
        <taxon>Pyramimonadophyceae</taxon>
        <taxon>Pyramimonadales</taxon>
        <taxon>Pyramimonadaceae</taxon>
        <taxon>Pyramimonas</taxon>
        <taxon>Pyramimonas incertae sedis</taxon>
    </lineage>
</organism>
<sequence length="298" mass="32606">MGIQQTSTAPNTAVLPKVVGASSAAFVEIGFFHPVDTVAKRLMSSTDGTRTMSEIVFKQAHEKPLGTRVMSLYPGMQFAVAYKAFQRIYKFGGQPLVYAAMDRNFKESFENTFGKKHSKTMMQATAGCLMGIGEVGLLPLDVLKIKAQTNAEALGNRGLFTILRQEKLRDLYRGAGWTMVRNAPGSFSLFGANAWAKDTLFNNNLDAYWKTFVTSTVGSVASIVVASPMDVIKTRIQNRDFNDPRSGGQVIKDLLKQEGPTAFFKGLTPKVLTVAPKLIFSFSIAQYITQQCEAALSS</sequence>
<keyword evidence="5" id="KW-0813">Transport</keyword>
<dbReference type="GO" id="GO:0016020">
    <property type="term" value="C:membrane"/>
    <property type="evidence" value="ECO:0007669"/>
    <property type="project" value="UniProtKB-SubCell"/>
</dbReference>
<dbReference type="PANTHER" id="PTHR46974:SF1">
    <property type="entry name" value="MITOCHONDRIAL GTP_GDP CARRIER PROTEIN 1"/>
    <property type="match status" value="1"/>
</dbReference>
<feature type="repeat" description="Solcar" evidence="4">
    <location>
        <begin position="118"/>
        <end position="199"/>
    </location>
</feature>
<dbReference type="Gene3D" id="1.50.40.10">
    <property type="entry name" value="Mitochondrial carrier domain"/>
    <property type="match status" value="1"/>
</dbReference>